<keyword evidence="14" id="KW-1185">Reference proteome</keyword>
<dbReference type="NCBIfam" id="TIGR03594">
    <property type="entry name" value="GTPase_EngA"/>
    <property type="match status" value="1"/>
</dbReference>
<dbReference type="InterPro" id="IPR006073">
    <property type="entry name" value="GTP-bd"/>
</dbReference>
<feature type="binding site" evidence="9">
    <location>
        <begin position="57"/>
        <end position="61"/>
    </location>
    <ligand>
        <name>GTP</name>
        <dbReference type="ChEBI" id="CHEBI:37565"/>
        <label>1</label>
    </ligand>
</feature>
<dbReference type="SUPFAM" id="SSF52540">
    <property type="entry name" value="P-loop containing nucleoside triphosphate hydrolases"/>
    <property type="match status" value="2"/>
</dbReference>
<organism evidence="13 14">
    <name type="scientific">Methylomusa anaerophila</name>
    <dbReference type="NCBI Taxonomy" id="1930071"/>
    <lineage>
        <taxon>Bacteria</taxon>
        <taxon>Bacillati</taxon>
        <taxon>Bacillota</taxon>
        <taxon>Negativicutes</taxon>
        <taxon>Selenomonadales</taxon>
        <taxon>Sporomusaceae</taxon>
        <taxon>Methylomusa</taxon>
    </lineage>
</organism>
<comment type="subunit">
    <text evidence="9">Associates with the 50S ribosomal subunit.</text>
</comment>
<dbReference type="Gene3D" id="3.40.50.300">
    <property type="entry name" value="P-loop containing nucleotide triphosphate hydrolases"/>
    <property type="match status" value="2"/>
</dbReference>
<keyword evidence="3 9" id="KW-0690">Ribosome biogenesis</keyword>
<feature type="binding site" evidence="9">
    <location>
        <begin position="295"/>
        <end position="298"/>
    </location>
    <ligand>
        <name>GTP</name>
        <dbReference type="ChEBI" id="CHEBI:37565"/>
        <label>2</label>
    </ligand>
</feature>
<evidence type="ECO:0000256" key="4">
    <source>
        <dbReference type="ARBA" id="ARBA00022737"/>
    </source>
</evidence>
<feature type="binding site" evidence="9">
    <location>
        <begin position="120"/>
        <end position="123"/>
    </location>
    <ligand>
        <name>GTP</name>
        <dbReference type="ChEBI" id="CHEBI:37565"/>
        <label>1</label>
    </ligand>
</feature>
<evidence type="ECO:0000259" key="12">
    <source>
        <dbReference type="PROSITE" id="PS51712"/>
    </source>
</evidence>
<sequence length="443" mass="49412">MSKPIVAIVGRPNVGKSTLFNYIGKKRVSIVEDTPGVTRDRIYMDAEWLGRQFTMIDTGGIEFETNDKILTAMRHQAQLAIDEADAILFMVDGKTGITSSDHEVAAVLRNTRKPVLLVANKIDTIKNVHETYEFYNLGLGEPIPISAANALNIGDMLDALVACLPEEQTDQTENDEIKVAVIGRPNVGKSSLVNAIIGEERVIVSDIPGTTRDAIDTHFTKDGQYFVLIDTAGMRRKAKIAMPVERYSVIRSLRAVDRADVVLMVIDAIDGVTEQDKKIAGYAHEAGKGNIIVVNKWDLVEKDSKTSLRFTETIRHELGFLQYSPVLFASALTKQRVQRVSELIKYVADQHSMRVATSVLNQVIEDATAVNPPPSDRGKRLKIYYTTQPDVKPPTFVFFVNEPEIMHFSYLRYLENKLRESFGFEGTPLKLVVRGRKEKEAGS</sequence>
<gene>
    <name evidence="9 13" type="primary">der</name>
    <name evidence="13" type="ORF">MAMMFC1_03687</name>
</gene>
<evidence type="ECO:0000256" key="6">
    <source>
        <dbReference type="ARBA" id="ARBA00023134"/>
    </source>
</evidence>
<dbReference type="FunFam" id="3.40.50.300:FF:000040">
    <property type="entry name" value="GTPase Der"/>
    <property type="match status" value="1"/>
</dbReference>
<dbReference type="InterPro" id="IPR016484">
    <property type="entry name" value="GTPase_Der"/>
</dbReference>
<dbReference type="GO" id="GO:0043022">
    <property type="term" value="F:ribosome binding"/>
    <property type="evidence" value="ECO:0007669"/>
    <property type="project" value="TreeGrafter"/>
</dbReference>
<dbReference type="PANTHER" id="PTHR43834:SF6">
    <property type="entry name" value="GTPASE DER"/>
    <property type="match status" value="1"/>
</dbReference>
<accession>A0A348API1</accession>
<protein>
    <recommendedName>
        <fullName evidence="2 9">GTPase Der</fullName>
    </recommendedName>
    <alternativeName>
        <fullName evidence="7 9">GTP-binding protein EngA</fullName>
    </alternativeName>
</protein>
<evidence type="ECO:0000313" key="14">
    <source>
        <dbReference type="Proteomes" id="UP000276437"/>
    </source>
</evidence>
<keyword evidence="4 11" id="KW-0677">Repeat</keyword>
<dbReference type="OrthoDB" id="9805918at2"/>
<evidence type="ECO:0000256" key="10">
    <source>
        <dbReference type="PROSITE-ProRule" id="PRU01049"/>
    </source>
</evidence>
<dbReference type="GO" id="GO:0005525">
    <property type="term" value="F:GTP binding"/>
    <property type="evidence" value="ECO:0007669"/>
    <property type="project" value="UniProtKB-UniRule"/>
</dbReference>
<dbReference type="InterPro" id="IPR027417">
    <property type="entry name" value="P-loop_NTPase"/>
</dbReference>
<dbReference type="GO" id="GO:0042254">
    <property type="term" value="P:ribosome biogenesis"/>
    <property type="evidence" value="ECO:0007669"/>
    <property type="project" value="UniProtKB-KW"/>
</dbReference>
<reference evidence="13 14" key="1">
    <citation type="journal article" date="2018" name="Int. J. Syst. Evol. Microbiol.">
        <title>Methylomusa anaerophila gen. nov., sp. nov., an anaerobic methanol-utilizing bacterium isolated from a microbial fuel cell.</title>
        <authorList>
            <person name="Amano N."/>
            <person name="Yamamuro A."/>
            <person name="Miyahara M."/>
            <person name="Kouzuma A."/>
            <person name="Abe T."/>
            <person name="Watanabe K."/>
        </authorList>
    </citation>
    <scope>NUCLEOTIDE SEQUENCE [LARGE SCALE GENOMIC DNA]</scope>
    <source>
        <strain evidence="13 14">MMFC1</strain>
    </source>
</reference>
<dbReference type="PROSITE" id="PS51712">
    <property type="entry name" value="G_ENGA"/>
    <property type="match status" value="2"/>
</dbReference>
<dbReference type="InterPro" id="IPR015946">
    <property type="entry name" value="KH_dom-like_a/b"/>
</dbReference>
<proteinExistence type="inferred from homology"/>
<comment type="function">
    <text evidence="8 9 11">GTPase that plays an essential role in the late steps of ribosome biogenesis.</text>
</comment>
<evidence type="ECO:0000256" key="2">
    <source>
        <dbReference type="ARBA" id="ARBA00020953"/>
    </source>
</evidence>
<dbReference type="CDD" id="cd01894">
    <property type="entry name" value="EngA1"/>
    <property type="match status" value="1"/>
</dbReference>
<evidence type="ECO:0000256" key="11">
    <source>
        <dbReference type="RuleBase" id="RU004481"/>
    </source>
</evidence>
<feature type="domain" description="EngA-type G" evidence="12">
    <location>
        <begin position="177"/>
        <end position="352"/>
    </location>
</feature>
<dbReference type="Proteomes" id="UP000276437">
    <property type="component" value="Chromosome"/>
</dbReference>
<feature type="binding site" evidence="9">
    <location>
        <begin position="230"/>
        <end position="234"/>
    </location>
    <ligand>
        <name>GTP</name>
        <dbReference type="ChEBI" id="CHEBI:37565"/>
        <label>2</label>
    </ligand>
</feature>
<dbReference type="CDD" id="cd01895">
    <property type="entry name" value="EngA2"/>
    <property type="match status" value="1"/>
</dbReference>
<dbReference type="HAMAP" id="MF_00195">
    <property type="entry name" value="GTPase_Der"/>
    <property type="match status" value="1"/>
</dbReference>
<evidence type="ECO:0000256" key="7">
    <source>
        <dbReference type="ARBA" id="ARBA00032345"/>
    </source>
</evidence>
<dbReference type="InterPro" id="IPR031166">
    <property type="entry name" value="G_ENGA"/>
</dbReference>
<dbReference type="NCBIfam" id="TIGR00231">
    <property type="entry name" value="small_GTP"/>
    <property type="match status" value="2"/>
</dbReference>
<dbReference type="PANTHER" id="PTHR43834">
    <property type="entry name" value="GTPASE DER"/>
    <property type="match status" value="1"/>
</dbReference>
<dbReference type="Pfam" id="PF14714">
    <property type="entry name" value="KH_dom-like"/>
    <property type="match status" value="1"/>
</dbReference>
<evidence type="ECO:0000313" key="13">
    <source>
        <dbReference type="EMBL" id="BBB92979.1"/>
    </source>
</evidence>
<comment type="similarity">
    <text evidence="1 9 10 11">Belongs to the TRAFAC class TrmE-Era-EngA-EngB-Septin-like GTPase superfamily. EngA (Der) GTPase family.</text>
</comment>
<dbReference type="EMBL" id="AP018449">
    <property type="protein sequence ID" value="BBB92979.1"/>
    <property type="molecule type" value="Genomic_DNA"/>
</dbReference>
<evidence type="ECO:0000256" key="5">
    <source>
        <dbReference type="ARBA" id="ARBA00022741"/>
    </source>
</evidence>
<dbReference type="FunFam" id="3.30.300.20:FF:000004">
    <property type="entry name" value="GTPase Der"/>
    <property type="match status" value="1"/>
</dbReference>
<keyword evidence="6 9" id="KW-0342">GTP-binding</keyword>
<dbReference type="InterPro" id="IPR032859">
    <property type="entry name" value="KH_dom-like"/>
</dbReference>
<name>A0A348API1_9FIRM</name>
<feature type="binding site" evidence="9">
    <location>
        <begin position="10"/>
        <end position="17"/>
    </location>
    <ligand>
        <name>GTP</name>
        <dbReference type="ChEBI" id="CHEBI:37565"/>
        <label>1</label>
    </ligand>
</feature>
<evidence type="ECO:0000256" key="8">
    <source>
        <dbReference type="ARBA" id="ARBA00053470"/>
    </source>
</evidence>
<dbReference type="Gene3D" id="3.30.300.20">
    <property type="match status" value="1"/>
</dbReference>
<dbReference type="RefSeq" id="WP_126309863.1">
    <property type="nucleotide sequence ID" value="NZ_AP018449.1"/>
</dbReference>
<keyword evidence="5 9" id="KW-0547">Nucleotide-binding</keyword>
<dbReference type="InterPro" id="IPR003593">
    <property type="entry name" value="AAA+_ATPase"/>
</dbReference>
<dbReference type="PIRSF" id="PIRSF006485">
    <property type="entry name" value="GTP-binding_EngA"/>
    <property type="match status" value="1"/>
</dbReference>
<dbReference type="AlphaFoldDB" id="A0A348API1"/>
<evidence type="ECO:0000256" key="9">
    <source>
        <dbReference type="HAMAP-Rule" id="MF_00195"/>
    </source>
</evidence>
<dbReference type="FunFam" id="3.40.50.300:FF:000057">
    <property type="entry name" value="GTPase Der"/>
    <property type="match status" value="1"/>
</dbReference>
<dbReference type="KEGG" id="mana:MAMMFC1_03687"/>
<evidence type="ECO:0000256" key="3">
    <source>
        <dbReference type="ARBA" id="ARBA00022517"/>
    </source>
</evidence>
<feature type="binding site" evidence="9">
    <location>
        <begin position="183"/>
        <end position="190"/>
    </location>
    <ligand>
        <name>GTP</name>
        <dbReference type="ChEBI" id="CHEBI:37565"/>
        <label>2</label>
    </ligand>
</feature>
<dbReference type="InterPro" id="IPR005225">
    <property type="entry name" value="Small_GTP-bd"/>
</dbReference>
<feature type="domain" description="EngA-type G" evidence="12">
    <location>
        <begin position="4"/>
        <end position="168"/>
    </location>
</feature>
<dbReference type="PRINTS" id="PR00326">
    <property type="entry name" value="GTP1OBG"/>
</dbReference>
<evidence type="ECO:0000256" key="1">
    <source>
        <dbReference type="ARBA" id="ARBA00008279"/>
    </source>
</evidence>
<dbReference type="SMART" id="SM00382">
    <property type="entry name" value="AAA"/>
    <property type="match status" value="2"/>
</dbReference>
<dbReference type="Pfam" id="PF01926">
    <property type="entry name" value="MMR_HSR1"/>
    <property type="match status" value="2"/>
</dbReference>